<dbReference type="Proteomes" id="UP000605518">
    <property type="component" value="Segment"/>
</dbReference>
<evidence type="ECO:0000313" key="2">
    <source>
        <dbReference type="Proteomes" id="UP000605518"/>
    </source>
</evidence>
<reference evidence="1" key="1">
    <citation type="submission" date="2020-01" db="EMBL/GenBank/DDBJ databases">
        <title>Patterns of diversity and host range of bacteriophage communities associated with bean-nodulatin bacteria.</title>
        <authorList>
            <person name="Vann Cauwenberghe J."/>
            <person name="Santamaria R.I."/>
            <person name="Bustos P."/>
            <person name="Juarez S."/>
            <person name="Gonzalez V."/>
        </authorList>
    </citation>
    <scope>NUCLEOTIDE SEQUENCE</scope>
</reference>
<protein>
    <submittedName>
        <fullName evidence="1">Uncharacterized protein</fullName>
    </submittedName>
</protein>
<proteinExistence type="predicted"/>
<dbReference type="Pfam" id="PF18143">
    <property type="entry name" value="HAD_SAK_2"/>
    <property type="match status" value="1"/>
</dbReference>
<evidence type="ECO:0000313" key="1">
    <source>
        <dbReference type="EMBL" id="QIG68119.1"/>
    </source>
</evidence>
<keyword evidence="2" id="KW-1185">Reference proteome</keyword>
<name>A0A7S5R9A7_9CAUD</name>
<dbReference type="EMBL" id="MN988486">
    <property type="protein sequence ID" value="QIG68119.1"/>
    <property type="molecule type" value="Genomic_DNA"/>
</dbReference>
<gene>
    <name evidence="1" type="ORF">EVB55_184</name>
</gene>
<accession>A0A7S5R9A7</accession>
<organism evidence="1 2">
    <name type="scientific">Rhizobium phage RHph_Y68</name>
    <dbReference type="NCBI Taxonomy" id="2509787"/>
    <lineage>
        <taxon>Viruses</taxon>
        <taxon>Duplodnaviria</taxon>
        <taxon>Heunggongvirae</taxon>
        <taxon>Uroviricota</taxon>
        <taxon>Caudoviricetes</taxon>
        <taxon>Pootjesviridae</taxon>
        <taxon>Staniewskivirinae</taxon>
        <taxon>Trinifflemingvirus</taxon>
        <taxon>Trinifflemingvirus Y68</taxon>
    </lineage>
</organism>
<sequence length="196" mass="22709">MTKICLPLEQLVSSMPYEQIDDLLAHGIAEKVDDTPRIPRLLFLDVDGVLNNSRHRNPYKGCMDEKLFLGSFDPKCLGFLLNVLDDVPDTKIVISSTWRKDPLLMKVLHTKLGRYSRNVIGSTESFNHGFRGLEIEHFLYTYFRDQEITMCILDDDGDFFPHQKQFHIQTDPEYGVTKTIAYRVLQRLLNSKRTIS</sequence>